<keyword evidence="4" id="KW-0997">Cell inner membrane</keyword>
<keyword evidence="9 10" id="KW-0472">Membrane</keyword>
<evidence type="ECO:0000313" key="13">
    <source>
        <dbReference type="EMBL" id="ANP27322.1"/>
    </source>
</evidence>
<keyword evidence="8 10" id="KW-1133">Transmembrane helix</keyword>
<evidence type="ECO:0000256" key="10">
    <source>
        <dbReference type="SAM" id="Phobius"/>
    </source>
</evidence>
<comment type="subcellular location">
    <subcellularLocation>
        <location evidence="1">Cell membrane</location>
        <topology evidence="1">Multi-pass membrane protein</topology>
    </subcellularLocation>
</comment>
<dbReference type="PROSITE" id="PS50929">
    <property type="entry name" value="ABC_TM1F"/>
    <property type="match status" value="1"/>
</dbReference>
<evidence type="ECO:0000256" key="9">
    <source>
        <dbReference type="ARBA" id="ARBA00023136"/>
    </source>
</evidence>
<feature type="transmembrane region" description="Helical" evidence="10">
    <location>
        <begin position="59"/>
        <end position="79"/>
    </location>
</feature>
<feature type="transmembrane region" description="Helical" evidence="10">
    <location>
        <begin position="178"/>
        <end position="196"/>
    </location>
</feature>
<dbReference type="GO" id="GO:0005524">
    <property type="term" value="F:ATP binding"/>
    <property type="evidence" value="ECO:0007669"/>
    <property type="project" value="UniProtKB-KW"/>
</dbReference>
<keyword evidence="5 10" id="KW-0812">Transmembrane</keyword>
<dbReference type="GO" id="GO:0016887">
    <property type="term" value="F:ATP hydrolysis activity"/>
    <property type="evidence" value="ECO:0007669"/>
    <property type="project" value="InterPro"/>
</dbReference>
<evidence type="ECO:0000256" key="5">
    <source>
        <dbReference type="ARBA" id="ARBA00022692"/>
    </source>
</evidence>
<dbReference type="STRING" id="1630135.DAD186_07720"/>
<dbReference type="PANTHER" id="PTHR43394">
    <property type="entry name" value="ATP-DEPENDENT PERMEASE MDL1, MITOCHONDRIAL"/>
    <property type="match status" value="1"/>
</dbReference>
<feature type="transmembrane region" description="Helical" evidence="10">
    <location>
        <begin position="99"/>
        <end position="121"/>
    </location>
</feature>
<dbReference type="PANTHER" id="PTHR43394:SF1">
    <property type="entry name" value="ATP-BINDING CASSETTE SUB-FAMILY B MEMBER 10, MITOCHONDRIAL"/>
    <property type="match status" value="1"/>
</dbReference>
<dbReference type="Pfam" id="PF00664">
    <property type="entry name" value="ABC_membrane"/>
    <property type="match status" value="1"/>
</dbReference>
<dbReference type="CDD" id="cd07346">
    <property type="entry name" value="ABC_6TM_exporters"/>
    <property type="match status" value="1"/>
</dbReference>
<evidence type="ECO:0000313" key="14">
    <source>
        <dbReference type="Proteomes" id="UP000092596"/>
    </source>
</evidence>
<dbReference type="Pfam" id="PF00005">
    <property type="entry name" value="ABC_tran"/>
    <property type="match status" value="1"/>
</dbReference>
<evidence type="ECO:0000256" key="7">
    <source>
        <dbReference type="ARBA" id="ARBA00022840"/>
    </source>
</evidence>
<feature type="domain" description="ABC transmembrane type-1" evidence="12">
    <location>
        <begin position="64"/>
        <end position="346"/>
    </location>
</feature>
<dbReference type="Gene3D" id="1.20.1560.10">
    <property type="entry name" value="ABC transporter type 1, transmembrane domain"/>
    <property type="match status" value="1"/>
</dbReference>
<dbReference type="SUPFAM" id="SSF90123">
    <property type="entry name" value="ABC transporter transmembrane region"/>
    <property type="match status" value="1"/>
</dbReference>
<dbReference type="Gene3D" id="3.40.50.300">
    <property type="entry name" value="P-loop containing nucleotide triphosphate hydrolases"/>
    <property type="match status" value="1"/>
</dbReference>
<dbReference type="GO" id="GO:0015421">
    <property type="term" value="F:ABC-type oligopeptide transporter activity"/>
    <property type="evidence" value="ECO:0007669"/>
    <property type="project" value="TreeGrafter"/>
</dbReference>
<sequence>MSENSTRTANTASEAERDLIASMEAEGDVARQLSRHAELLPIASFGETGRFVLGRLRDFTPLALGMLAATIMAALAGALGPYFMGRAVDVVTTGGTTQALWTIAGMLVAAGAVQALASALSRALISGLGQRLLAGMREDVIDRALDLPTQTMEQAGIGDALSRVADDVDVTAKAVNNIVPWLVTVIFQITVTFIALVMISPWLLILVVAIIPFYVWALRFYLPRTNRIYRVERIAKGARAQGLLAAINGAPTVHAYGIEERETRHVGALSAAAYALVLKFFRLIVQVVWIMMIPETLAVILVLLIGYATVQAGLMPVGLVASACIYIVTLFWPLQSLIFSLDDVQSAAASLTRMVGVITSIDPAASPGTEVPRDGSIRLEGVAHSYHENGRIVLAPIDLSIEEGETVALVGASGAGKSTLASIMAGTLTPRWGRVLHGGADLAHADLEAVRSHASIVSQDVHVFHGTLREDLRLANAEASDDELWSALARVGAEEWARLLPKGLDTEVGEKGAKLTAEQGQQLALARIVLQDPAILIMDEATADEGSSGARVLEQAAIQVARGRTTLIVAHRLSQAKEADRILVMADGAVVESGSHEELVALGGRYAELWNAWSR</sequence>
<dbReference type="FunFam" id="3.40.50.300:FF:001001">
    <property type="entry name" value="Multidrug ABC transporter ATP-binding protein"/>
    <property type="match status" value="1"/>
</dbReference>
<dbReference type="InterPro" id="IPR003593">
    <property type="entry name" value="AAA+_ATPase"/>
</dbReference>
<dbReference type="InterPro" id="IPR027417">
    <property type="entry name" value="P-loop_NTPase"/>
</dbReference>
<feature type="transmembrane region" description="Helical" evidence="10">
    <location>
        <begin position="314"/>
        <end position="334"/>
    </location>
</feature>
<evidence type="ECO:0000256" key="3">
    <source>
        <dbReference type="ARBA" id="ARBA00022475"/>
    </source>
</evidence>
<feature type="transmembrane region" description="Helical" evidence="10">
    <location>
        <begin position="202"/>
        <end position="222"/>
    </location>
</feature>
<evidence type="ECO:0000256" key="1">
    <source>
        <dbReference type="ARBA" id="ARBA00004651"/>
    </source>
</evidence>
<dbReference type="RefSeq" id="WP_082991063.1">
    <property type="nucleotide sequence ID" value="NZ_CP012117.1"/>
</dbReference>
<proteinExistence type="predicted"/>
<dbReference type="InterPro" id="IPR011527">
    <property type="entry name" value="ABC1_TM_dom"/>
</dbReference>
<dbReference type="GO" id="GO:0005886">
    <property type="term" value="C:plasma membrane"/>
    <property type="evidence" value="ECO:0007669"/>
    <property type="project" value="UniProtKB-SubCell"/>
</dbReference>
<dbReference type="PROSITE" id="PS50893">
    <property type="entry name" value="ABC_TRANSPORTER_2"/>
    <property type="match status" value="1"/>
</dbReference>
<keyword evidence="7" id="KW-0067">ATP-binding</keyword>
<accession>A0A1B0ZHE6</accession>
<evidence type="ECO:0000259" key="11">
    <source>
        <dbReference type="PROSITE" id="PS50893"/>
    </source>
</evidence>
<reference evidence="13 14" key="1">
    <citation type="submission" date="2015-06" db="EMBL/GenBank/DDBJ databases">
        <title>Investigation of pathophysiology for high-risk pregnancy and development of treatment modality based on it.</title>
        <authorList>
            <person name="Kim B.-C."/>
            <person name="Lim S."/>
        </authorList>
    </citation>
    <scope>NUCLEOTIDE SEQUENCE [LARGE SCALE GENOMIC DNA]</scope>
    <source>
        <strain evidence="13 14">AD1-86</strain>
    </source>
</reference>
<protein>
    <recommendedName>
        <fullName evidence="15">ABC transporter ATP-binding protein</fullName>
    </recommendedName>
</protein>
<dbReference type="PATRIC" id="fig|1630135.4.peg.774"/>
<dbReference type="InterPro" id="IPR003439">
    <property type="entry name" value="ABC_transporter-like_ATP-bd"/>
</dbReference>
<dbReference type="AlphaFoldDB" id="A0A1B0ZHE6"/>
<evidence type="ECO:0008006" key="15">
    <source>
        <dbReference type="Google" id="ProtNLM"/>
    </source>
</evidence>
<dbReference type="Proteomes" id="UP000092596">
    <property type="component" value="Chromosome"/>
</dbReference>
<dbReference type="SUPFAM" id="SSF52540">
    <property type="entry name" value="P-loop containing nucleoside triphosphate hydrolases"/>
    <property type="match status" value="1"/>
</dbReference>
<feature type="domain" description="ABC transporter" evidence="11">
    <location>
        <begin position="377"/>
        <end position="612"/>
    </location>
</feature>
<feature type="transmembrane region" description="Helical" evidence="10">
    <location>
        <begin position="287"/>
        <end position="308"/>
    </location>
</feature>
<dbReference type="KEGG" id="dva:DAD186_07720"/>
<evidence type="ECO:0000256" key="4">
    <source>
        <dbReference type="ARBA" id="ARBA00022519"/>
    </source>
</evidence>
<evidence type="ECO:0000256" key="6">
    <source>
        <dbReference type="ARBA" id="ARBA00022741"/>
    </source>
</evidence>
<name>A0A1B0ZHE6_9MICO</name>
<dbReference type="InterPro" id="IPR036640">
    <property type="entry name" value="ABC1_TM_sf"/>
</dbReference>
<gene>
    <name evidence="13" type="ORF">DAD186_07720</name>
</gene>
<keyword evidence="2" id="KW-0813">Transport</keyword>
<organism evidence="13 14">
    <name type="scientific">Dermabacter vaginalis</name>
    <dbReference type="NCBI Taxonomy" id="1630135"/>
    <lineage>
        <taxon>Bacteria</taxon>
        <taxon>Bacillati</taxon>
        <taxon>Actinomycetota</taxon>
        <taxon>Actinomycetes</taxon>
        <taxon>Micrococcales</taxon>
        <taxon>Dermabacteraceae</taxon>
        <taxon>Dermabacter</taxon>
    </lineage>
</organism>
<evidence type="ECO:0000256" key="8">
    <source>
        <dbReference type="ARBA" id="ARBA00022989"/>
    </source>
</evidence>
<dbReference type="EMBL" id="CP012117">
    <property type="protein sequence ID" value="ANP27322.1"/>
    <property type="molecule type" value="Genomic_DNA"/>
</dbReference>
<evidence type="ECO:0000259" key="12">
    <source>
        <dbReference type="PROSITE" id="PS50929"/>
    </source>
</evidence>
<keyword evidence="3" id="KW-1003">Cell membrane</keyword>
<keyword evidence="6" id="KW-0547">Nucleotide-binding</keyword>
<dbReference type="SMART" id="SM00382">
    <property type="entry name" value="AAA"/>
    <property type="match status" value="1"/>
</dbReference>
<evidence type="ECO:0000256" key="2">
    <source>
        <dbReference type="ARBA" id="ARBA00022448"/>
    </source>
</evidence>
<dbReference type="InterPro" id="IPR039421">
    <property type="entry name" value="Type_1_exporter"/>
</dbReference>